<dbReference type="InterPro" id="IPR001633">
    <property type="entry name" value="EAL_dom"/>
</dbReference>
<proteinExistence type="predicted"/>
<dbReference type="Pfam" id="PF00563">
    <property type="entry name" value="EAL"/>
    <property type="match status" value="1"/>
</dbReference>
<evidence type="ECO:0000313" key="3">
    <source>
        <dbReference type="Proteomes" id="UP000319142"/>
    </source>
</evidence>
<protein>
    <submittedName>
        <fullName evidence="2">EAL domain-containing protein</fullName>
    </submittedName>
</protein>
<dbReference type="SUPFAM" id="SSF141868">
    <property type="entry name" value="EAL domain-like"/>
    <property type="match status" value="1"/>
</dbReference>
<dbReference type="PANTHER" id="PTHR33121:SF70">
    <property type="entry name" value="SIGNALING PROTEIN YKOW"/>
    <property type="match status" value="1"/>
</dbReference>
<dbReference type="PROSITE" id="PS50883">
    <property type="entry name" value="EAL"/>
    <property type="match status" value="1"/>
</dbReference>
<organism evidence="2 3">
    <name type="scientific">Marinobacter vinifirmus</name>
    <dbReference type="NCBI Taxonomy" id="355591"/>
    <lineage>
        <taxon>Bacteria</taxon>
        <taxon>Pseudomonadati</taxon>
        <taxon>Pseudomonadota</taxon>
        <taxon>Gammaproteobacteria</taxon>
        <taxon>Pseudomonadales</taxon>
        <taxon>Marinobacteraceae</taxon>
        <taxon>Marinobacter</taxon>
    </lineage>
</organism>
<dbReference type="PANTHER" id="PTHR33121">
    <property type="entry name" value="CYCLIC DI-GMP PHOSPHODIESTERASE PDEF"/>
    <property type="match status" value="1"/>
</dbReference>
<name>A0A558BFI2_9GAMM</name>
<dbReference type="AlphaFoldDB" id="A0A558BFI2"/>
<feature type="domain" description="EAL" evidence="1">
    <location>
        <begin position="1"/>
        <end position="53"/>
    </location>
</feature>
<dbReference type="Proteomes" id="UP000319142">
    <property type="component" value="Unassembled WGS sequence"/>
</dbReference>
<accession>A0A558BFI2</accession>
<dbReference type="GO" id="GO:0071111">
    <property type="term" value="F:cyclic-guanylate-specific phosphodiesterase activity"/>
    <property type="evidence" value="ECO:0007669"/>
    <property type="project" value="InterPro"/>
</dbReference>
<evidence type="ECO:0000313" key="2">
    <source>
        <dbReference type="EMBL" id="TVT35270.1"/>
    </source>
</evidence>
<dbReference type="InterPro" id="IPR050706">
    <property type="entry name" value="Cyclic-di-GMP_PDE-like"/>
</dbReference>
<dbReference type="Gene3D" id="3.20.20.450">
    <property type="entry name" value="EAL domain"/>
    <property type="match status" value="1"/>
</dbReference>
<evidence type="ECO:0000259" key="1">
    <source>
        <dbReference type="PROSITE" id="PS50883"/>
    </source>
</evidence>
<dbReference type="InterPro" id="IPR035919">
    <property type="entry name" value="EAL_sf"/>
</dbReference>
<sequence length="54" mass="5949">MAHSLGLSVVAEGVETREQLDLLEELGCDIAQGFYFSKPISAKELISFKYTESP</sequence>
<comment type="caution">
    <text evidence="2">The sequence shown here is derived from an EMBL/GenBank/DDBJ whole genome shotgun (WGS) entry which is preliminary data.</text>
</comment>
<gene>
    <name evidence="2" type="ORF">FHK81_03865</name>
</gene>
<reference evidence="2 3" key="1">
    <citation type="submission" date="2019-07" db="EMBL/GenBank/DDBJ databases">
        <title>The pathways for chlorine oxyanion respiration interact through the shared metabolite chlorate.</title>
        <authorList>
            <person name="Barnum T.P."/>
            <person name="Cheng Y."/>
            <person name="Hill K.A."/>
            <person name="Lucas L.N."/>
            <person name="Carlson H.K."/>
            <person name="Coates J.D."/>
        </authorList>
    </citation>
    <scope>NUCLEOTIDE SEQUENCE [LARGE SCALE GENOMIC DNA]</scope>
    <source>
        <strain evidence="2">UCB</strain>
    </source>
</reference>
<dbReference type="EMBL" id="VMRX01000007">
    <property type="protein sequence ID" value="TVT35270.1"/>
    <property type="molecule type" value="Genomic_DNA"/>
</dbReference>